<dbReference type="InterPro" id="IPR012640">
    <property type="entry name" value="Membr_lipoprot_lipid_attach_CS"/>
</dbReference>
<dbReference type="Pfam" id="PF08139">
    <property type="entry name" value="LPAM_1"/>
    <property type="match status" value="1"/>
</dbReference>
<evidence type="ECO:0000256" key="2">
    <source>
        <dbReference type="ARBA" id="ARBA00022729"/>
    </source>
</evidence>
<dbReference type="AlphaFoldDB" id="A0AAF0C9M6"/>
<gene>
    <name evidence="4" type="ORF">SG34_012730</name>
</gene>
<evidence type="ECO:0000313" key="5">
    <source>
        <dbReference type="Proteomes" id="UP000032352"/>
    </source>
</evidence>
<dbReference type="KEGG" id="tvd:SG34_012730"/>
<evidence type="ECO:0000256" key="3">
    <source>
        <dbReference type="SAM" id="SignalP"/>
    </source>
</evidence>
<sequence>MKKSIIALTLLAALSGCSYDAGQPVNTAAQKHAYSQAEINDAVETYTRRFIKQQPALATSLNLSSEVAGDYQVKWPDYSTQGMLAVQRSMKDSAELLKAFDLAALSEKNRLHLSVNQVIAGYYQGDLDFPGGYIDTWGGHLPYVVNQISGPLIDIPAVLQDQHSISSKSDAENYLKRLAAFDSLVKAVKSKVLDDAGKGIVLPKALFPNTLSFLDNFVAPAPEKHGLVTHFAEKLDKLAGLSDDEKQALVKRAAELVAAKVYPGYRDIKQTMVQLQAKAPVEDGIWAQPKGESFYQHEITYLADSSLSADEIHQIGLDEVARITAEMDAILASQGMTQGSVGERLIKLVDMPQFVYEDSDEGRAQLLADLNKEIDKVMAKAPELFATMPTQEVVVKRVPIASQAGAAGGSYMPPSLDGSRAGVYFINLKDMKAQPSFSLKTLTYHEAVPGHHFQISLNMAQKDIGIMRQIAQFNAFTEGWALYSELVAYEMGMYENDPWGNLGRLQAEVYRAARLVVDTGLHHKRWTRAQAIEYFHQATGTAMSDVESAIDRYMAWPGQALGYKLGMLKIVELRDWARTELKGRFDIKAFHDLVLLPGARPLAVLEQDVKRWVKQQKA</sequence>
<proteinExistence type="predicted"/>
<keyword evidence="2 3" id="KW-0732">Signal</keyword>
<name>A0AAF0C9M6_9GAMM</name>
<dbReference type="Pfam" id="PF05960">
    <property type="entry name" value="DUF885"/>
    <property type="match status" value="1"/>
</dbReference>
<dbReference type="EMBL" id="CP059733">
    <property type="protein sequence ID" value="WDE07677.1"/>
    <property type="molecule type" value="Genomic_DNA"/>
</dbReference>
<protein>
    <recommendedName>
        <fullName evidence="1">Type IV secretion system putative lipoprotein virB7</fullName>
    </recommendedName>
</protein>
<keyword evidence="5" id="KW-1185">Reference proteome</keyword>
<reference evidence="4 5" key="1">
    <citation type="journal article" date="2015" name="Genome Announc.">
        <title>Draft Genome Sequences of Marine Isolates of Thalassomonas viridans and Thalassomonas actiniarum.</title>
        <authorList>
            <person name="Olonade I."/>
            <person name="van Zyl L.J."/>
            <person name="Trindade M."/>
        </authorList>
    </citation>
    <scope>NUCLEOTIDE SEQUENCE [LARGE SCALE GENOMIC DNA]</scope>
    <source>
        <strain evidence="4 5">XOM25</strain>
    </source>
</reference>
<evidence type="ECO:0000313" key="4">
    <source>
        <dbReference type="EMBL" id="WDE07677.1"/>
    </source>
</evidence>
<feature type="signal peptide" evidence="3">
    <location>
        <begin position="1"/>
        <end position="20"/>
    </location>
</feature>
<evidence type="ECO:0000256" key="1">
    <source>
        <dbReference type="ARBA" id="ARBA00017922"/>
    </source>
</evidence>
<dbReference type="PANTHER" id="PTHR33361">
    <property type="entry name" value="GLR0591 PROTEIN"/>
    <property type="match status" value="1"/>
</dbReference>
<reference evidence="4 5" key="2">
    <citation type="journal article" date="2022" name="Mar. Drugs">
        <title>Bioassay-Guided Fractionation Leads to the Detection of Cholic Acid Generated by the Rare Thalassomonas sp.</title>
        <authorList>
            <person name="Pheiffer F."/>
            <person name="Schneider Y.K."/>
            <person name="Hansen E.H."/>
            <person name="Andersen J.H."/>
            <person name="Isaksson J."/>
            <person name="Busche T."/>
            <person name="R C."/>
            <person name="Kalinowski J."/>
            <person name="Zyl L.V."/>
            <person name="Trindade M."/>
        </authorList>
    </citation>
    <scope>NUCLEOTIDE SEQUENCE [LARGE SCALE GENOMIC DNA]</scope>
    <source>
        <strain evidence="4 5">XOM25</strain>
    </source>
</reference>
<organism evidence="4 5">
    <name type="scientific">Thalassomonas viridans</name>
    <dbReference type="NCBI Taxonomy" id="137584"/>
    <lineage>
        <taxon>Bacteria</taxon>
        <taxon>Pseudomonadati</taxon>
        <taxon>Pseudomonadota</taxon>
        <taxon>Gammaproteobacteria</taxon>
        <taxon>Alteromonadales</taxon>
        <taxon>Colwelliaceae</taxon>
        <taxon>Thalassomonas</taxon>
    </lineage>
</organism>
<dbReference type="PANTHER" id="PTHR33361:SF2">
    <property type="entry name" value="DUF885 DOMAIN-CONTAINING PROTEIN"/>
    <property type="match status" value="1"/>
</dbReference>
<dbReference type="RefSeq" id="WP_044837062.1">
    <property type="nucleotide sequence ID" value="NZ_CP059733.1"/>
</dbReference>
<accession>A0AAF0C9M6</accession>
<dbReference type="PROSITE" id="PS51257">
    <property type="entry name" value="PROKAR_LIPOPROTEIN"/>
    <property type="match status" value="1"/>
</dbReference>
<feature type="chain" id="PRO_5041902283" description="Type IV secretion system putative lipoprotein virB7" evidence="3">
    <location>
        <begin position="21"/>
        <end position="618"/>
    </location>
</feature>
<dbReference type="Proteomes" id="UP000032352">
    <property type="component" value="Chromosome"/>
</dbReference>
<dbReference type="InterPro" id="IPR010281">
    <property type="entry name" value="DUF885"/>
</dbReference>